<accession>A0ABV7DWG1</accession>
<protein>
    <submittedName>
        <fullName evidence="1">Addiction module antitoxin</fullName>
    </submittedName>
</protein>
<name>A0ABV7DWG1_9RHOB</name>
<dbReference type="Proteomes" id="UP001595445">
    <property type="component" value="Unassembled WGS sequence"/>
</dbReference>
<proteinExistence type="predicted"/>
<dbReference type="RefSeq" id="WP_242070318.1">
    <property type="nucleotide sequence ID" value="NZ_JAEACP010000028.1"/>
</dbReference>
<sequence>MTLEIDEELLEFLALRVSDGGPYRSVSAYVEELIRCDMASREAAAFKQLRAELAAGFSAPESSYRPSSAAEVIARNQQ</sequence>
<dbReference type="EMBL" id="JBHRSM010000020">
    <property type="protein sequence ID" value="MFC3086685.1"/>
    <property type="molecule type" value="Genomic_DNA"/>
</dbReference>
<gene>
    <name evidence="1" type="ORF">ACFOD6_11570</name>
</gene>
<reference evidence="2" key="1">
    <citation type="journal article" date="2019" name="Int. J. Syst. Evol. Microbiol.">
        <title>The Global Catalogue of Microorganisms (GCM) 10K type strain sequencing project: providing services to taxonomists for standard genome sequencing and annotation.</title>
        <authorList>
            <consortium name="The Broad Institute Genomics Platform"/>
            <consortium name="The Broad Institute Genome Sequencing Center for Infectious Disease"/>
            <person name="Wu L."/>
            <person name="Ma J."/>
        </authorList>
    </citation>
    <scope>NUCLEOTIDE SEQUENCE [LARGE SCALE GENOMIC DNA]</scope>
    <source>
        <strain evidence="2">KCTC 62102</strain>
    </source>
</reference>
<keyword evidence="2" id="KW-1185">Reference proteome</keyword>
<evidence type="ECO:0000313" key="2">
    <source>
        <dbReference type="Proteomes" id="UP001595445"/>
    </source>
</evidence>
<comment type="caution">
    <text evidence="1">The sequence shown here is derived from an EMBL/GenBank/DDBJ whole genome shotgun (WGS) entry which is preliminary data.</text>
</comment>
<evidence type="ECO:0000313" key="1">
    <source>
        <dbReference type="EMBL" id="MFC3086685.1"/>
    </source>
</evidence>
<organism evidence="1 2">
    <name type="scientific">Tabrizicola soli</name>
    <dbReference type="NCBI Taxonomy" id="2185115"/>
    <lineage>
        <taxon>Bacteria</taxon>
        <taxon>Pseudomonadati</taxon>
        <taxon>Pseudomonadota</taxon>
        <taxon>Alphaproteobacteria</taxon>
        <taxon>Rhodobacterales</taxon>
        <taxon>Paracoccaceae</taxon>
        <taxon>Tabrizicola</taxon>
    </lineage>
</organism>